<feature type="region of interest" description="Disordered" evidence="1">
    <location>
        <begin position="330"/>
        <end position="355"/>
    </location>
</feature>
<evidence type="ECO:0000313" key="3">
    <source>
        <dbReference type="Proteomes" id="UP000716446"/>
    </source>
</evidence>
<evidence type="ECO:0008006" key="4">
    <source>
        <dbReference type="Google" id="ProtNLM"/>
    </source>
</evidence>
<evidence type="ECO:0000256" key="1">
    <source>
        <dbReference type="SAM" id="MobiDB-lite"/>
    </source>
</evidence>
<organism evidence="2 3">
    <name type="scientific">Aureobasidium vineae</name>
    <dbReference type="NCBI Taxonomy" id="2773715"/>
    <lineage>
        <taxon>Eukaryota</taxon>
        <taxon>Fungi</taxon>
        <taxon>Dikarya</taxon>
        <taxon>Ascomycota</taxon>
        <taxon>Pezizomycotina</taxon>
        <taxon>Dothideomycetes</taxon>
        <taxon>Dothideomycetidae</taxon>
        <taxon>Dothideales</taxon>
        <taxon>Saccotheciaceae</taxon>
        <taxon>Aureobasidium</taxon>
    </lineage>
</organism>
<keyword evidence="3" id="KW-1185">Reference proteome</keyword>
<proteinExistence type="predicted"/>
<comment type="caution">
    <text evidence="2">The sequence shown here is derived from an EMBL/GenBank/DDBJ whole genome shotgun (WGS) entry which is preliminary data.</text>
</comment>
<gene>
    <name evidence="2" type="ORF">AWRI4619_LOCUS2234</name>
</gene>
<dbReference type="AlphaFoldDB" id="A0A9N8P6I8"/>
<dbReference type="EMBL" id="CAIJEN010000002">
    <property type="protein sequence ID" value="CAD0083667.1"/>
    <property type="molecule type" value="Genomic_DNA"/>
</dbReference>
<protein>
    <recommendedName>
        <fullName evidence="4">HNH nuclease domain-containing protein</fullName>
    </recommendedName>
</protein>
<sequence>MAAGVHSMVGPMGQTVLRPPSDIFPPPPPPEYAFLLRSPLPDHKVHVHHPRTNDILISMSAWDHEDGALHFGLVHNACAIIAGNRHDGYLSRSRDASLPRLTMNHLDLLAASSAIYFYHVPGDANYDIVSTFELWHEPSSLPSPWTWMEQDDVSDAASCAEQVENPPEEPSRSETCRLSNHSTAVEPCPLLPGKTTNNDMYVHNQGLAPAVYPTSLNTFDCVYLDANLRHTLTHGSWVFFPKKPGTFVAHFLQPVADQVALYHNVITRPLRCELRALYQSFAKTIFDSRPSHWSQYASQNGETSETAWTAWQKGTRHSFVPGDHVRGTALPKEVPSDGSMESGEFDYGSTNPDAPTDVSVVGQGFISELRRKGLATDRARNLIL</sequence>
<reference evidence="2" key="1">
    <citation type="submission" date="2020-06" db="EMBL/GenBank/DDBJ databases">
        <authorList>
            <person name="Onetto C."/>
        </authorList>
    </citation>
    <scope>NUCLEOTIDE SEQUENCE</scope>
</reference>
<evidence type="ECO:0000313" key="2">
    <source>
        <dbReference type="EMBL" id="CAD0083667.1"/>
    </source>
</evidence>
<dbReference type="Proteomes" id="UP000716446">
    <property type="component" value="Unassembled WGS sequence"/>
</dbReference>
<accession>A0A9N8P6I8</accession>
<name>A0A9N8P6I8_9PEZI</name>